<organism evidence="3 4">
    <name type="scientific">Paenibacillus phoenicis</name>
    <dbReference type="NCBI Taxonomy" id="554117"/>
    <lineage>
        <taxon>Bacteria</taxon>
        <taxon>Bacillati</taxon>
        <taxon>Bacillota</taxon>
        <taxon>Bacilli</taxon>
        <taxon>Bacillales</taxon>
        <taxon>Paenibacillaceae</taxon>
        <taxon>Paenibacillus</taxon>
    </lineage>
</organism>
<gene>
    <name evidence="3" type="ORF">U9M73_02465</name>
</gene>
<dbReference type="Gene3D" id="4.10.860.10">
    <property type="entry name" value="UVR domain"/>
    <property type="match status" value="1"/>
</dbReference>
<dbReference type="SUPFAM" id="SSF46600">
    <property type="entry name" value="C-terminal UvrC-binding domain of UvrB"/>
    <property type="match status" value="1"/>
</dbReference>
<dbReference type="CDD" id="cd10434">
    <property type="entry name" value="GIY-YIG_UvrC_Cho"/>
    <property type="match status" value="1"/>
</dbReference>
<dbReference type="InterPro" id="IPR050066">
    <property type="entry name" value="UvrABC_protein_C"/>
</dbReference>
<name>A0ABU5PG31_9BACL</name>
<dbReference type="PROSITE" id="PS50164">
    <property type="entry name" value="GIY_YIG"/>
    <property type="match status" value="1"/>
</dbReference>
<sequence length="363" mass="40938">MTNERVEQQLRTLPAAPGVYLMKDAAGGVIYVGKSKNLQQRVRSYFHASRHRSKKVERLAHNVKDLEILRTDTEFEALMLECRLIRELKPMYNKKMKSPHGYVYLVIRDTDGIWDLEVVDVPEAPGIRQVYGPYSASRHSVEAAVRSVREALRIACSRPRSAPTGVPCLNHSLGLCLGACLGGEAVELNNCVMNRFAALLDGSDSSLREELEGRMRDSSERVDFEAAAKLRDALHAIDLFARQEEIAGFVEQNGNFVVLERWSERKAKWFILRRNTILYSRKVEISEGSSRASLSLKMAEKALACLSHSSPPLTGKPTRDEIDEARIIYRYLQSSECRFARIPQAWIEAAVTARIAHLLEAII</sequence>
<dbReference type="Gene3D" id="3.40.1440.10">
    <property type="entry name" value="GIY-YIG endonuclease"/>
    <property type="match status" value="1"/>
</dbReference>
<evidence type="ECO:0000313" key="4">
    <source>
        <dbReference type="Proteomes" id="UP001292216"/>
    </source>
</evidence>
<dbReference type="Pfam" id="PF01541">
    <property type="entry name" value="GIY-YIG"/>
    <property type="match status" value="1"/>
</dbReference>
<accession>A0ABU5PG31</accession>
<feature type="domain" description="UVR" evidence="1">
    <location>
        <begin position="205"/>
        <end position="240"/>
    </location>
</feature>
<dbReference type="InterPro" id="IPR035901">
    <property type="entry name" value="GIY-YIG_endonuc_sf"/>
</dbReference>
<evidence type="ECO:0000259" key="1">
    <source>
        <dbReference type="PROSITE" id="PS50151"/>
    </source>
</evidence>
<keyword evidence="4" id="KW-1185">Reference proteome</keyword>
<dbReference type="EMBL" id="JAYERP010000001">
    <property type="protein sequence ID" value="MEA3568861.1"/>
    <property type="molecule type" value="Genomic_DNA"/>
</dbReference>
<dbReference type="InterPro" id="IPR036876">
    <property type="entry name" value="UVR_dom_sf"/>
</dbReference>
<dbReference type="PANTHER" id="PTHR30562">
    <property type="entry name" value="UVRC/OXIDOREDUCTASE"/>
    <property type="match status" value="1"/>
</dbReference>
<dbReference type="InterPro" id="IPR001943">
    <property type="entry name" value="UVR_dom"/>
</dbReference>
<dbReference type="RefSeq" id="WP_323076156.1">
    <property type="nucleotide sequence ID" value="NZ_CBCSKM010000016.1"/>
</dbReference>
<evidence type="ECO:0000259" key="2">
    <source>
        <dbReference type="PROSITE" id="PS50164"/>
    </source>
</evidence>
<proteinExistence type="predicted"/>
<dbReference type="Proteomes" id="UP001292216">
    <property type="component" value="Unassembled WGS sequence"/>
</dbReference>
<dbReference type="PANTHER" id="PTHR30562:SF1">
    <property type="entry name" value="UVRABC SYSTEM PROTEIN C"/>
    <property type="match status" value="1"/>
</dbReference>
<dbReference type="SMART" id="SM00465">
    <property type="entry name" value="GIYc"/>
    <property type="match status" value="1"/>
</dbReference>
<feature type="domain" description="GIY-YIG" evidence="2">
    <location>
        <begin position="15"/>
        <end position="94"/>
    </location>
</feature>
<reference evidence="3 4" key="1">
    <citation type="submission" date="2023-12" db="EMBL/GenBank/DDBJ databases">
        <title>Whole genome sequencing of Paenibacillus phoenicis isolated from the Phoenix Mars Lander spacecraft assembly facility.</title>
        <authorList>
            <person name="Garcia A."/>
            <person name="Venkateswaran K."/>
        </authorList>
    </citation>
    <scope>NUCLEOTIDE SEQUENCE [LARGE SCALE GENOMIC DNA]</scope>
    <source>
        <strain evidence="3 4">3PO2SA</strain>
    </source>
</reference>
<comment type="caution">
    <text evidence="3">The sequence shown here is derived from an EMBL/GenBank/DDBJ whole genome shotgun (WGS) entry which is preliminary data.</text>
</comment>
<protein>
    <submittedName>
        <fullName evidence="3">GIY-YIG nuclease family protein</fullName>
    </submittedName>
</protein>
<evidence type="ECO:0000313" key="3">
    <source>
        <dbReference type="EMBL" id="MEA3568861.1"/>
    </source>
</evidence>
<dbReference type="InterPro" id="IPR047296">
    <property type="entry name" value="GIY-YIG_UvrC_Cho"/>
</dbReference>
<dbReference type="InterPro" id="IPR000305">
    <property type="entry name" value="GIY-YIG_endonuc"/>
</dbReference>
<dbReference type="SUPFAM" id="SSF82771">
    <property type="entry name" value="GIY-YIG endonuclease"/>
    <property type="match status" value="1"/>
</dbReference>
<dbReference type="PROSITE" id="PS50151">
    <property type="entry name" value="UVR"/>
    <property type="match status" value="1"/>
</dbReference>